<dbReference type="CDD" id="cd14726">
    <property type="entry name" value="TraB_PrgY-like"/>
    <property type="match status" value="1"/>
</dbReference>
<reference evidence="2 4" key="2">
    <citation type="journal article" date="2014" name="BMC Genomics">
        <title>An improved genome release (version Mt4.0) for the model legume Medicago truncatula.</title>
        <authorList>
            <person name="Tang H."/>
            <person name="Krishnakumar V."/>
            <person name="Bidwell S."/>
            <person name="Rosen B."/>
            <person name="Chan A."/>
            <person name="Zhou S."/>
            <person name="Gentzbittel L."/>
            <person name="Childs K.L."/>
            <person name="Yandell M."/>
            <person name="Gundlach H."/>
            <person name="Mayer K.F."/>
            <person name="Schwartz D.C."/>
            <person name="Town C.D."/>
        </authorList>
    </citation>
    <scope>GENOME REANNOTATION</scope>
    <source>
        <strain evidence="3 4">cv. Jemalong A17</strain>
    </source>
</reference>
<dbReference type="eggNOG" id="KOG2860">
    <property type="taxonomic scope" value="Eukaryota"/>
</dbReference>
<accession>G7KLY0</accession>
<dbReference type="Proteomes" id="UP000002051">
    <property type="component" value="Chromosome 6"/>
</dbReference>
<dbReference type="Pfam" id="PF01963">
    <property type="entry name" value="TraB_PrgY_gumN"/>
    <property type="match status" value="2"/>
</dbReference>
<dbReference type="EMBL" id="CM001222">
    <property type="protein sequence ID" value="AES75692.2"/>
    <property type="molecule type" value="Genomic_DNA"/>
</dbReference>
<dbReference type="InterPro" id="IPR002816">
    <property type="entry name" value="TraB/PrgY/GumN_fam"/>
</dbReference>
<evidence type="ECO:0000313" key="4">
    <source>
        <dbReference type="Proteomes" id="UP000002051"/>
    </source>
</evidence>
<proteinExistence type="predicted"/>
<dbReference type="PANTHER" id="PTHR21530:SF7">
    <property type="entry name" value="TRAB DOMAIN-CONTAINING PROTEIN"/>
    <property type="match status" value="1"/>
</dbReference>
<sequence>MNVLRSRCCLSTRLRKVIQTTFTTLPCFSTTSAAFCRDQSPEKERQRRLELPKELTKNVIQLSCDSMEKGGVCDVYLVGTFHGNKESSKQVEEIVKFLKPEIVFLELCSDRQEVLLHDNMEALTMGEMNDAMRKEKYSIFRMVTSWLDAEIDSRCDGYPFAQFRSAYKEAIKYSGIVVLGDRRLEITLKRTWSKLPLWHIPKLLIRFPTIREAMVHERDRYMSHTLLTVARKSRTVVAVVGEGHLEGIKKNWKQPIEIQELQELCTIPPPKPAIPAMRLFAILCIVVAGVLGVSAAFGFHVKQIPSV</sequence>
<reference evidence="2 4" key="1">
    <citation type="journal article" date="2011" name="Nature">
        <title>The Medicago genome provides insight into the evolution of rhizobial symbioses.</title>
        <authorList>
            <person name="Young N.D."/>
            <person name="Debelle F."/>
            <person name="Oldroyd G.E."/>
            <person name="Geurts R."/>
            <person name="Cannon S.B."/>
            <person name="Udvardi M.K."/>
            <person name="Benedito V.A."/>
            <person name="Mayer K.F."/>
            <person name="Gouzy J."/>
            <person name="Schoof H."/>
            <person name="Van de Peer Y."/>
            <person name="Proost S."/>
            <person name="Cook D.R."/>
            <person name="Meyers B.C."/>
            <person name="Spannagl M."/>
            <person name="Cheung F."/>
            <person name="De Mita S."/>
            <person name="Krishnakumar V."/>
            <person name="Gundlach H."/>
            <person name="Zhou S."/>
            <person name="Mudge J."/>
            <person name="Bharti A.K."/>
            <person name="Murray J.D."/>
            <person name="Naoumkina M.A."/>
            <person name="Rosen B."/>
            <person name="Silverstein K.A."/>
            <person name="Tang H."/>
            <person name="Rombauts S."/>
            <person name="Zhao P.X."/>
            <person name="Zhou P."/>
            <person name="Barbe V."/>
            <person name="Bardou P."/>
            <person name="Bechner M."/>
            <person name="Bellec A."/>
            <person name="Berger A."/>
            <person name="Berges H."/>
            <person name="Bidwell S."/>
            <person name="Bisseling T."/>
            <person name="Choisne N."/>
            <person name="Couloux A."/>
            <person name="Denny R."/>
            <person name="Deshpande S."/>
            <person name="Dai X."/>
            <person name="Doyle J.J."/>
            <person name="Dudez A.M."/>
            <person name="Farmer A.D."/>
            <person name="Fouteau S."/>
            <person name="Franken C."/>
            <person name="Gibelin C."/>
            <person name="Gish J."/>
            <person name="Goldstein S."/>
            <person name="Gonzalez A.J."/>
            <person name="Green P.J."/>
            <person name="Hallab A."/>
            <person name="Hartog M."/>
            <person name="Hua A."/>
            <person name="Humphray S.J."/>
            <person name="Jeong D.H."/>
            <person name="Jing Y."/>
            <person name="Jocker A."/>
            <person name="Kenton S.M."/>
            <person name="Kim D.J."/>
            <person name="Klee K."/>
            <person name="Lai H."/>
            <person name="Lang C."/>
            <person name="Lin S."/>
            <person name="Macmil S.L."/>
            <person name="Magdelenat G."/>
            <person name="Matthews L."/>
            <person name="McCorrison J."/>
            <person name="Monaghan E.L."/>
            <person name="Mun J.H."/>
            <person name="Najar F.Z."/>
            <person name="Nicholson C."/>
            <person name="Noirot C."/>
            <person name="O'Bleness M."/>
            <person name="Paule C.R."/>
            <person name="Poulain J."/>
            <person name="Prion F."/>
            <person name="Qin B."/>
            <person name="Qu C."/>
            <person name="Retzel E.F."/>
            <person name="Riddle C."/>
            <person name="Sallet E."/>
            <person name="Samain S."/>
            <person name="Samson N."/>
            <person name="Sanders I."/>
            <person name="Saurat O."/>
            <person name="Scarpelli C."/>
            <person name="Schiex T."/>
            <person name="Segurens B."/>
            <person name="Severin A.J."/>
            <person name="Sherrier D.J."/>
            <person name="Shi R."/>
            <person name="Sims S."/>
            <person name="Singer S.R."/>
            <person name="Sinharoy S."/>
            <person name="Sterck L."/>
            <person name="Viollet A."/>
            <person name="Wang B.B."/>
            <person name="Wang K."/>
            <person name="Wang M."/>
            <person name="Wang X."/>
            <person name="Warfsmann J."/>
            <person name="Weissenbach J."/>
            <person name="White D.D."/>
            <person name="White J.D."/>
            <person name="Wiley G.B."/>
            <person name="Wincker P."/>
            <person name="Xing Y."/>
            <person name="Yang L."/>
            <person name="Yao Z."/>
            <person name="Ying F."/>
            <person name="Zhai J."/>
            <person name="Zhou L."/>
            <person name="Zuber A."/>
            <person name="Denarie J."/>
            <person name="Dixon R.A."/>
            <person name="May G.D."/>
            <person name="Schwartz D.C."/>
            <person name="Rogers J."/>
            <person name="Quetier F."/>
            <person name="Town C.D."/>
            <person name="Roe B.A."/>
        </authorList>
    </citation>
    <scope>NUCLEOTIDE SEQUENCE [LARGE SCALE GENOMIC DNA]</scope>
    <source>
        <strain evidence="2">A17</strain>
        <strain evidence="3 4">cv. Jemalong A17</strain>
    </source>
</reference>
<dbReference type="EnsemblPlants" id="AES75692">
    <property type="protein sequence ID" value="AES75692"/>
    <property type="gene ID" value="MTR_6g055230"/>
</dbReference>
<reference evidence="3" key="3">
    <citation type="submission" date="2015-04" db="UniProtKB">
        <authorList>
            <consortium name="EnsemblPlants"/>
        </authorList>
    </citation>
    <scope>IDENTIFICATION</scope>
    <source>
        <strain evidence="3">cv. Jemalong A17</strain>
    </source>
</reference>
<organism evidence="2 4">
    <name type="scientific">Medicago truncatula</name>
    <name type="common">Barrel medic</name>
    <name type="synonym">Medicago tribuloides</name>
    <dbReference type="NCBI Taxonomy" id="3880"/>
    <lineage>
        <taxon>Eukaryota</taxon>
        <taxon>Viridiplantae</taxon>
        <taxon>Streptophyta</taxon>
        <taxon>Embryophyta</taxon>
        <taxon>Tracheophyta</taxon>
        <taxon>Spermatophyta</taxon>
        <taxon>Magnoliopsida</taxon>
        <taxon>eudicotyledons</taxon>
        <taxon>Gunneridae</taxon>
        <taxon>Pentapetalae</taxon>
        <taxon>rosids</taxon>
        <taxon>fabids</taxon>
        <taxon>Fabales</taxon>
        <taxon>Fabaceae</taxon>
        <taxon>Papilionoideae</taxon>
        <taxon>50 kb inversion clade</taxon>
        <taxon>NPAAA clade</taxon>
        <taxon>Hologalegina</taxon>
        <taxon>IRL clade</taxon>
        <taxon>Trifolieae</taxon>
        <taxon>Medicago</taxon>
    </lineage>
</organism>
<protein>
    <submittedName>
        <fullName evidence="2">TraB family protein</fullName>
    </submittedName>
</protein>
<dbReference type="AlphaFoldDB" id="G7KLY0"/>
<keyword evidence="1" id="KW-0472">Membrane</keyword>
<dbReference type="PaxDb" id="3880-AES75692"/>
<accession>A0A0C3VWE4</accession>
<dbReference type="InterPro" id="IPR046345">
    <property type="entry name" value="TraB_PrgY-like"/>
</dbReference>
<evidence type="ECO:0000256" key="1">
    <source>
        <dbReference type="SAM" id="Phobius"/>
    </source>
</evidence>
<gene>
    <name evidence="2" type="ordered locus">MTR_6g055230</name>
</gene>
<keyword evidence="1" id="KW-1133">Transmembrane helix</keyword>
<keyword evidence="4" id="KW-1185">Reference proteome</keyword>
<keyword evidence="1" id="KW-0812">Transmembrane</keyword>
<dbReference type="HOGENOM" id="CLU_034593_0_1_1"/>
<name>G7KLY0_MEDTR</name>
<dbReference type="GO" id="GO:0005741">
    <property type="term" value="C:mitochondrial outer membrane"/>
    <property type="evidence" value="ECO:0000318"/>
    <property type="project" value="GO_Central"/>
</dbReference>
<feature type="transmembrane region" description="Helical" evidence="1">
    <location>
        <begin position="279"/>
        <end position="301"/>
    </location>
</feature>
<evidence type="ECO:0000313" key="3">
    <source>
        <dbReference type="EnsemblPlants" id="AES75692"/>
    </source>
</evidence>
<dbReference type="STRING" id="3880.G7KLY0"/>
<evidence type="ECO:0000313" key="2">
    <source>
        <dbReference type="EMBL" id="AES75692.2"/>
    </source>
</evidence>
<dbReference type="PANTHER" id="PTHR21530">
    <property type="entry name" value="PHEROMONE SHUTDOWN PROTEIN"/>
    <property type="match status" value="1"/>
</dbReference>